<comment type="caution">
    <text evidence="2">The sequence shown here is derived from an EMBL/GenBank/DDBJ whole genome shotgun (WGS) entry which is preliminary data.</text>
</comment>
<evidence type="ECO:0000313" key="2">
    <source>
        <dbReference type="EMBL" id="CAL4060701.1"/>
    </source>
</evidence>
<feature type="compositionally biased region" description="Low complexity" evidence="1">
    <location>
        <begin position="374"/>
        <end position="383"/>
    </location>
</feature>
<sequence length="432" mass="47164">MVKFAEAEKRRGEGGDRRYAPFPMLERPKTSRAMWESLKEHILKDRKRKKEELEADAEEKRIQKEMENRKKQHVMSLEETREKISQKEQELLELKSQKHQLFQELKVVLNEDATRKRQQQQQNYIKESEIMAASIHSYPTHGPIPIGSHPQMLFQSGLMAGRSGVHTLIKAGAGVPPPPLNAPVQQMIAEQSRLVHSGMKKTQLYEAHHKRPRSPVTPPPAAYQMALPYGMKSLPVSAHAVLSHPVAVSTTSSGSGNVSSVYVTSVGGYYHGGGSSSGSYKSSNSGATRGSPSLYLGNPPPQAQPPPQHRPDDKHLGPVYMAPHSTRPSGHVSMHSVDHKGKSSSSGFPPGSEPPPDKYFSGGVPQRQHLTLHPGVLPVQQPQPGGGKSGSITSGFPVRGGHPLTTQSSAPPVSSTTTNSYSGQVAYTRSYY</sequence>
<gene>
    <name evidence="2" type="ORF">MNOR_LOCUS1519</name>
</gene>
<dbReference type="PANTHER" id="PTHR22654">
    <property type="entry name" value="G PROTEIN PATHWAY SUPPRESSOR 2"/>
    <property type="match status" value="1"/>
</dbReference>
<feature type="compositionally biased region" description="Basic and acidic residues" evidence="1">
    <location>
        <begin position="1"/>
        <end position="19"/>
    </location>
</feature>
<accession>A0AAV2PNK4</accession>
<dbReference type="GO" id="GO:0003712">
    <property type="term" value="F:transcription coregulator activity"/>
    <property type="evidence" value="ECO:0007669"/>
    <property type="project" value="TreeGrafter"/>
</dbReference>
<feature type="compositionally biased region" description="Polar residues" evidence="1">
    <location>
        <begin position="404"/>
        <end position="421"/>
    </location>
</feature>
<dbReference type="GO" id="GO:0005667">
    <property type="term" value="C:transcription regulator complex"/>
    <property type="evidence" value="ECO:0007669"/>
    <property type="project" value="TreeGrafter"/>
</dbReference>
<evidence type="ECO:0008006" key="4">
    <source>
        <dbReference type="Google" id="ProtNLM"/>
    </source>
</evidence>
<feature type="compositionally biased region" description="Pro residues" evidence="1">
    <location>
        <begin position="298"/>
        <end position="308"/>
    </location>
</feature>
<feature type="region of interest" description="Disordered" evidence="1">
    <location>
        <begin position="1"/>
        <end position="25"/>
    </location>
</feature>
<feature type="compositionally biased region" description="Basic and acidic residues" evidence="1">
    <location>
        <begin position="58"/>
        <end position="69"/>
    </location>
</feature>
<evidence type="ECO:0000256" key="1">
    <source>
        <dbReference type="SAM" id="MobiDB-lite"/>
    </source>
</evidence>
<dbReference type="GO" id="GO:0006357">
    <property type="term" value="P:regulation of transcription by RNA polymerase II"/>
    <property type="evidence" value="ECO:0007669"/>
    <property type="project" value="TreeGrafter"/>
</dbReference>
<dbReference type="PANTHER" id="PTHR22654:SF2">
    <property type="entry name" value="G PROTEIN PATHWAY SUPPRESSOR 2"/>
    <property type="match status" value="1"/>
</dbReference>
<name>A0AAV2PNK4_MEGNR</name>
<feature type="region of interest" description="Disordered" evidence="1">
    <location>
        <begin position="275"/>
        <end position="421"/>
    </location>
</feature>
<keyword evidence="3" id="KW-1185">Reference proteome</keyword>
<feature type="compositionally biased region" description="Low complexity" evidence="1">
    <location>
        <begin position="277"/>
        <end position="286"/>
    </location>
</feature>
<dbReference type="EMBL" id="CAXKWB010000404">
    <property type="protein sequence ID" value="CAL4060701.1"/>
    <property type="molecule type" value="Genomic_DNA"/>
</dbReference>
<proteinExistence type="predicted"/>
<protein>
    <recommendedName>
        <fullName evidence="4">G protein pathway suppressor 2</fullName>
    </recommendedName>
</protein>
<feature type="region of interest" description="Disordered" evidence="1">
    <location>
        <begin position="46"/>
        <end position="79"/>
    </location>
</feature>
<evidence type="ECO:0000313" key="3">
    <source>
        <dbReference type="Proteomes" id="UP001497623"/>
    </source>
</evidence>
<dbReference type="Proteomes" id="UP001497623">
    <property type="component" value="Unassembled WGS sequence"/>
</dbReference>
<reference evidence="2 3" key="1">
    <citation type="submission" date="2024-05" db="EMBL/GenBank/DDBJ databases">
        <authorList>
            <person name="Wallberg A."/>
        </authorList>
    </citation>
    <scope>NUCLEOTIDE SEQUENCE [LARGE SCALE GENOMIC DNA]</scope>
</reference>
<organism evidence="2 3">
    <name type="scientific">Meganyctiphanes norvegica</name>
    <name type="common">Northern krill</name>
    <name type="synonym">Thysanopoda norvegica</name>
    <dbReference type="NCBI Taxonomy" id="48144"/>
    <lineage>
        <taxon>Eukaryota</taxon>
        <taxon>Metazoa</taxon>
        <taxon>Ecdysozoa</taxon>
        <taxon>Arthropoda</taxon>
        <taxon>Crustacea</taxon>
        <taxon>Multicrustacea</taxon>
        <taxon>Malacostraca</taxon>
        <taxon>Eumalacostraca</taxon>
        <taxon>Eucarida</taxon>
        <taxon>Euphausiacea</taxon>
        <taxon>Euphausiidae</taxon>
        <taxon>Meganyctiphanes</taxon>
    </lineage>
</organism>
<dbReference type="Pfam" id="PF15991">
    <property type="entry name" value="G_path_suppress"/>
    <property type="match status" value="1"/>
</dbReference>
<dbReference type="InterPro" id="IPR026094">
    <property type="entry name" value="GPS2"/>
</dbReference>
<dbReference type="AlphaFoldDB" id="A0AAV2PNK4"/>